<accession>A0A811U7R5</accession>
<organism evidence="4 5">
    <name type="scientific">Ceratitis capitata</name>
    <name type="common">Mediterranean fruit fly</name>
    <name type="synonym">Tephritis capitata</name>
    <dbReference type="NCBI Taxonomy" id="7213"/>
    <lineage>
        <taxon>Eukaryota</taxon>
        <taxon>Metazoa</taxon>
        <taxon>Ecdysozoa</taxon>
        <taxon>Arthropoda</taxon>
        <taxon>Hexapoda</taxon>
        <taxon>Insecta</taxon>
        <taxon>Pterygota</taxon>
        <taxon>Neoptera</taxon>
        <taxon>Endopterygota</taxon>
        <taxon>Diptera</taxon>
        <taxon>Brachycera</taxon>
        <taxon>Muscomorpha</taxon>
        <taxon>Tephritoidea</taxon>
        <taxon>Tephritidae</taxon>
        <taxon>Ceratitis</taxon>
        <taxon>Ceratitis</taxon>
    </lineage>
</organism>
<evidence type="ECO:0000313" key="4">
    <source>
        <dbReference type="EMBL" id="CAD6995302.1"/>
    </source>
</evidence>
<gene>
    <name evidence="4" type="ORF">CCAP1982_LOCUS4021</name>
</gene>
<comment type="subcellular location">
    <subcellularLocation>
        <location evidence="3">Peroxisome membrane</location>
    </subcellularLocation>
</comment>
<evidence type="ECO:0000256" key="1">
    <source>
        <dbReference type="ARBA" id="ARBA00023136"/>
    </source>
</evidence>
<dbReference type="Pfam" id="PF05648">
    <property type="entry name" value="PEX11"/>
    <property type="match status" value="1"/>
</dbReference>
<protein>
    <submittedName>
        <fullName evidence="4">(Mediterranean fruit fly) hypothetical protein</fullName>
    </submittedName>
</protein>
<name>A0A811U7R5_CERCA</name>
<evidence type="ECO:0000256" key="2">
    <source>
        <dbReference type="ARBA" id="ARBA00023140"/>
    </source>
</evidence>
<dbReference type="AlphaFoldDB" id="A0A811U7R5"/>
<dbReference type="PANTHER" id="PTHR20990">
    <property type="entry name" value="PEROXISOMAL BIOGENESIS FACTOR 11"/>
    <property type="match status" value="1"/>
</dbReference>
<dbReference type="InterPro" id="IPR026510">
    <property type="entry name" value="PEX11C_met"/>
</dbReference>
<dbReference type="GO" id="GO:0016559">
    <property type="term" value="P:peroxisome fission"/>
    <property type="evidence" value="ECO:0007669"/>
    <property type="project" value="InterPro"/>
</dbReference>
<keyword evidence="5" id="KW-1185">Reference proteome</keyword>
<evidence type="ECO:0000313" key="5">
    <source>
        <dbReference type="Proteomes" id="UP000606786"/>
    </source>
</evidence>
<keyword evidence="1" id="KW-0472">Membrane</keyword>
<dbReference type="EMBL" id="CAJHJT010000001">
    <property type="protein sequence ID" value="CAD6995302.1"/>
    <property type="molecule type" value="Genomic_DNA"/>
</dbReference>
<dbReference type="Proteomes" id="UP000606786">
    <property type="component" value="Unassembled WGS sequence"/>
</dbReference>
<keyword evidence="2" id="KW-0576">Peroxisome</keyword>
<evidence type="ECO:0000256" key="3">
    <source>
        <dbReference type="ARBA" id="ARBA00046271"/>
    </source>
</evidence>
<comment type="caution">
    <text evidence="4">The sequence shown here is derived from an EMBL/GenBank/DDBJ whole genome shotgun (WGS) entry which is preliminary data.</text>
</comment>
<dbReference type="GO" id="GO:0005778">
    <property type="term" value="C:peroxisomal membrane"/>
    <property type="evidence" value="ECO:0007669"/>
    <property type="project" value="UniProtKB-SubCell"/>
</dbReference>
<dbReference type="PANTHER" id="PTHR20990:SF1">
    <property type="entry name" value="PEROXISOMAL MEMBRANE PROTEIN 11C"/>
    <property type="match status" value="1"/>
</dbReference>
<sequence>MAVLGVTANIVDILYYPIEKICWLSEHNIIDVKNADAWDVLDSSFWVISVYLNLMRTLRNYSLNQRKVDAVNVANSHVDEKLLKNIGWSYYPYCDCHSISHMPLAHCPRATCGAVSCQHFKWAQSVHYLQRLEFINSLQSGA</sequence>
<dbReference type="OrthoDB" id="10005898at2759"/>
<proteinExistence type="predicted"/>
<dbReference type="InterPro" id="IPR008733">
    <property type="entry name" value="PEX11"/>
</dbReference>
<reference evidence="4" key="1">
    <citation type="submission" date="2020-11" db="EMBL/GenBank/DDBJ databases">
        <authorList>
            <person name="Whitehead M."/>
        </authorList>
    </citation>
    <scope>NUCLEOTIDE SEQUENCE</scope>
    <source>
        <strain evidence="4">EGII</strain>
    </source>
</reference>